<protein>
    <submittedName>
        <fullName evidence="9">MFS general substrate transporter</fullName>
    </submittedName>
</protein>
<dbReference type="PANTHER" id="PTHR20772:SF2">
    <property type="entry name" value="PROTEIN FMP42"/>
    <property type="match status" value="1"/>
</dbReference>
<sequence length="581" mass="64227">MSLSQRVTAMEEYEGPWSREASPDSRHRKMSFNPVGTWTPAPFEEPVGAFEVPKWKRILQVLSAVIYCLFAAGVVFGFAAIKPVLLEEGVYRNQCTEQELEDDVLVCYGQELRLNLMFTVAAVSTNVVALPVGTILDRFGPRVSGILGAIFIIIGSVLFAFAADAPFDAYIPGYLFLALGGPFIFISSFQLSNTFPQYSGLILALLTGAFDTSSAVFLAYRLIYQGTHGAFTPKKFFLIYLIVPAYILLVQLFFMPSTSYKTVGELAQTIETTTNDVIHDSDDDIEDERLIQQLQDARRTHRDSIVSQITELLGTKDATDQTKEEAKKKNISGVWGALHGKSASEQIRTPWFILITMFTVLQMLRINYFVATIRSQYTYLFHSPAKAIEINNFFDIALPVGGVISVPFIGLLLDNTSTTFCMSMLVTIATTIGVLGVIPETWAAYANICLFVIYRPLYYTAVSDYSAKVFGFATFGKVYGLIICLAGILNFAQSGLDAATHLTFHNNPIPVNIILLSSALLVGLALVVFVARRSHKIQRESIEEEAEGARERLMPGADVTVTDYGSIPNGLRNDEEGRGRR</sequence>
<evidence type="ECO:0000256" key="7">
    <source>
        <dbReference type="SAM" id="MobiDB-lite"/>
    </source>
</evidence>
<feature type="transmembrane region" description="Helical" evidence="8">
    <location>
        <begin position="351"/>
        <end position="373"/>
    </location>
</feature>
<feature type="transmembrane region" description="Helical" evidence="8">
    <location>
        <begin position="509"/>
        <end position="531"/>
    </location>
</feature>
<dbReference type="EMBL" id="ML976659">
    <property type="protein sequence ID" value="KAF1978880.1"/>
    <property type="molecule type" value="Genomic_DNA"/>
</dbReference>
<dbReference type="SUPFAM" id="SSF103473">
    <property type="entry name" value="MFS general substrate transporter"/>
    <property type="match status" value="1"/>
</dbReference>
<evidence type="ECO:0000256" key="4">
    <source>
        <dbReference type="ARBA" id="ARBA00022692"/>
    </source>
</evidence>
<accession>A0A6A5VQM9</accession>
<reference evidence="9" key="1">
    <citation type="journal article" date="2020" name="Stud. Mycol.">
        <title>101 Dothideomycetes genomes: a test case for predicting lifestyles and emergence of pathogens.</title>
        <authorList>
            <person name="Haridas S."/>
            <person name="Albert R."/>
            <person name="Binder M."/>
            <person name="Bloem J."/>
            <person name="Labutti K."/>
            <person name="Salamov A."/>
            <person name="Andreopoulos B."/>
            <person name="Baker S."/>
            <person name="Barry K."/>
            <person name="Bills G."/>
            <person name="Bluhm B."/>
            <person name="Cannon C."/>
            <person name="Castanera R."/>
            <person name="Culley D."/>
            <person name="Daum C."/>
            <person name="Ezra D."/>
            <person name="Gonzalez J."/>
            <person name="Henrissat B."/>
            <person name="Kuo A."/>
            <person name="Liang C."/>
            <person name="Lipzen A."/>
            <person name="Lutzoni F."/>
            <person name="Magnuson J."/>
            <person name="Mondo S."/>
            <person name="Nolan M."/>
            <person name="Ohm R."/>
            <person name="Pangilinan J."/>
            <person name="Park H.-J."/>
            <person name="Ramirez L."/>
            <person name="Alfaro M."/>
            <person name="Sun H."/>
            <person name="Tritt A."/>
            <person name="Yoshinaga Y."/>
            <person name="Zwiers L.-H."/>
            <person name="Turgeon B."/>
            <person name="Goodwin S."/>
            <person name="Spatafora J."/>
            <person name="Crous P."/>
            <person name="Grigoriev I."/>
        </authorList>
    </citation>
    <scope>NUCLEOTIDE SEQUENCE</scope>
    <source>
        <strain evidence="9">CBS 107.79</strain>
    </source>
</reference>
<feature type="transmembrane region" description="Helical" evidence="8">
    <location>
        <begin position="169"/>
        <end position="189"/>
    </location>
</feature>
<keyword evidence="6 8" id="KW-0472">Membrane</keyword>
<feature type="region of interest" description="Disordered" evidence="7">
    <location>
        <begin position="560"/>
        <end position="581"/>
    </location>
</feature>
<evidence type="ECO:0000256" key="8">
    <source>
        <dbReference type="SAM" id="Phobius"/>
    </source>
</evidence>
<comment type="similarity">
    <text evidence="2">Belongs to the SLC43A transporter (TC 2.A.1.44) family.</text>
</comment>
<feature type="transmembrane region" description="Helical" evidence="8">
    <location>
        <begin position="393"/>
        <end position="413"/>
    </location>
</feature>
<comment type="subcellular location">
    <subcellularLocation>
        <location evidence="1">Membrane</location>
        <topology evidence="1">Multi-pass membrane protein</topology>
    </subcellularLocation>
</comment>
<name>A0A6A5VQM9_9PLEO</name>
<dbReference type="PANTHER" id="PTHR20772">
    <property type="entry name" value="PROTEIN FMP42"/>
    <property type="match status" value="1"/>
</dbReference>
<gene>
    <name evidence="9" type="ORF">BU23DRAFT_595406</name>
</gene>
<dbReference type="Gene3D" id="1.20.1250.20">
    <property type="entry name" value="MFS general substrate transporter like domains"/>
    <property type="match status" value="1"/>
</dbReference>
<dbReference type="GO" id="GO:0000329">
    <property type="term" value="C:fungal-type vacuole membrane"/>
    <property type="evidence" value="ECO:0007669"/>
    <property type="project" value="TreeGrafter"/>
</dbReference>
<keyword evidence="10" id="KW-1185">Reference proteome</keyword>
<keyword evidence="4 8" id="KW-0812">Transmembrane</keyword>
<feature type="region of interest" description="Disordered" evidence="7">
    <location>
        <begin position="1"/>
        <end position="25"/>
    </location>
</feature>
<evidence type="ECO:0000256" key="2">
    <source>
        <dbReference type="ARBA" id="ARBA00006595"/>
    </source>
</evidence>
<dbReference type="Proteomes" id="UP000800036">
    <property type="component" value="Unassembled WGS sequence"/>
</dbReference>
<feature type="transmembrane region" description="Helical" evidence="8">
    <location>
        <begin position="236"/>
        <end position="254"/>
    </location>
</feature>
<feature type="transmembrane region" description="Helical" evidence="8">
    <location>
        <begin position="201"/>
        <end position="224"/>
    </location>
</feature>
<keyword evidence="3" id="KW-0813">Transport</keyword>
<feature type="transmembrane region" description="Helical" evidence="8">
    <location>
        <begin position="143"/>
        <end position="163"/>
    </location>
</feature>
<evidence type="ECO:0000256" key="1">
    <source>
        <dbReference type="ARBA" id="ARBA00004141"/>
    </source>
</evidence>
<dbReference type="AlphaFoldDB" id="A0A6A5VQM9"/>
<organism evidence="9 10">
    <name type="scientific">Bimuria novae-zelandiae CBS 107.79</name>
    <dbReference type="NCBI Taxonomy" id="1447943"/>
    <lineage>
        <taxon>Eukaryota</taxon>
        <taxon>Fungi</taxon>
        <taxon>Dikarya</taxon>
        <taxon>Ascomycota</taxon>
        <taxon>Pezizomycotina</taxon>
        <taxon>Dothideomycetes</taxon>
        <taxon>Pleosporomycetidae</taxon>
        <taxon>Pleosporales</taxon>
        <taxon>Massarineae</taxon>
        <taxon>Didymosphaeriaceae</taxon>
        <taxon>Bimuria</taxon>
    </lineage>
</organism>
<dbReference type="InterPro" id="IPR036259">
    <property type="entry name" value="MFS_trans_sf"/>
</dbReference>
<evidence type="ECO:0000256" key="6">
    <source>
        <dbReference type="ARBA" id="ARBA00023136"/>
    </source>
</evidence>
<feature type="transmembrane region" description="Helical" evidence="8">
    <location>
        <begin position="61"/>
        <end position="81"/>
    </location>
</feature>
<keyword evidence="5 8" id="KW-1133">Transmembrane helix</keyword>
<evidence type="ECO:0000256" key="3">
    <source>
        <dbReference type="ARBA" id="ARBA00022448"/>
    </source>
</evidence>
<feature type="transmembrane region" description="Helical" evidence="8">
    <location>
        <begin position="469"/>
        <end position="489"/>
    </location>
</feature>
<dbReference type="InterPro" id="IPR052599">
    <property type="entry name" value="SLC43A_AATransporter"/>
</dbReference>
<evidence type="ECO:0000256" key="5">
    <source>
        <dbReference type="ARBA" id="ARBA00022989"/>
    </source>
</evidence>
<dbReference type="OrthoDB" id="330047at2759"/>
<evidence type="ECO:0000313" key="9">
    <source>
        <dbReference type="EMBL" id="KAF1978880.1"/>
    </source>
</evidence>
<feature type="compositionally biased region" description="Basic and acidic residues" evidence="7">
    <location>
        <begin position="572"/>
        <end position="581"/>
    </location>
</feature>
<proteinExistence type="inferred from homology"/>
<evidence type="ECO:0000313" key="10">
    <source>
        <dbReference type="Proteomes" id="UP000800036"/>
    </source>
</evidence>